<dbReference type="SUPFAM" id="SSF81321">
    <property type="entry name" value="Family A G protein-coupled receptor-like"/>
    <property type="match status" value="1"/>
</dbReference>
<keyword evidence="1" id="KW-1133">Transmembrane helix</keyword>
<comment type="caution">
    <text evidence="2">The sequence shown here is derived from an EMBL/GenBank/DDBJ whole genome shotgun (WGS) entry which is preliminary data.</text>
</comment>
<keyword evidence="3" id="KW-1185">Reference proteome</keyword>
<evidence type="ECO:0008006" key="4">
    <source>
        <dbReference type="Google" id="ProtNLM"/>
    </source>
</evidence>
<proteinExistence type="predicted"/>
<keyword evidence="1" id="KW-0812">Transmembrane</keyword>
<accession>A0A5C6NNJ7</accession>
<gene>
    <name evidence="2" type="ORF">D4764_19G0000860</name>
</gene>
<dbReference type="EMBL" id="RHFK02000011">
    <property type="protein sequence ID" value="TWW68288.1"/>
    <property type="molecule type" value="Genomic_DNA"/>
</dbReference>
<dbReference type="AlphaFoldDB" id="A0A5C6NNJ7"/>
<evidence type="ECO:0000313" key="3">
    <source>
        <dbReference type="Proteomes" id="UP000324091"/>
    </source>
</evidence>
<feature type="transmembrane region" description="Helical" evidence="1">
    <location>
        <begin position="52"/>
        <end position="74"/>
    </location>
</feature>
<dbReference type="Gene3D" id="1.20.1070.10">
    <property type="entry name" value="Rhodopsin 7-helix transmembrane proteins"/>
    <property type="match status" value="1"/>
</dbReference>
<evidence type="ECO:0000313" key="2">
    <source>
        <dbReference type="EMBL" id="TWW68288.1"/>
    </source>
</evidence>
<sequence length="88" mass="9639">MVAVLQFTFLTELVPPSCIICKLSQSKDYKHHVLSYSNSSARQKQLHSPTHYLILSLAVADLLVACLTDATVMFSGKDSNLDAPALMT</sequence>
<reference evidence="2 3" key="1">
    <citation type="submission" date="2019-04" db="EMBL/GenBank/DDBJ databases">
        <title>Chromosome genome assembly for Takifugu flavidus.</title>
        <authorList>
            <person name="Xiao S."/>
        </authorList>
    </citation>
    <scope>NUCLEOTIDE SEQUENCE [LARGE SCALE GENOMIC DNA]</scope>
    <source>
        <strain evidence="2">HTHZ2018</strain>
        <tissue evidence="2">Muscle</tissue>
    </source>
</reference>
<organism evidence="2 3">
    <name type="scientific">Takifugu flavidus</name>
    <name type="common">sansaifugu</name>
    <dbReference type="NCBI Taxonomy" id="433684"/>
    <lineage>
        <taxon>Eukaryota</taxon>
        <taxon>Metazoa</taxon>
        <taxon>Chordata</taxon>
        <taxon>Craniata</taxon>
        <taxon>Vertebrata</taxon>
        <taxon>Euteleostomi</taxon>
        <taxon>Actinopterygii</taxon>
        <taxon>Neopterygii</taxon>
        <taxon>Teleostei</taxon>
        <taxon>Neoteleostei</taxon>
        <taxon>Acanthomorphata</taxon>
        <taxon>Eupercaria</taxon>
        <taxon>Tetraodontiformes</taxon>
        <taxon>Tetradontoidea</taxon>
        <taxon>Tetraodontidae</taxon>
        <taxon>Takifugu</taxon>
    </lineage>
</organism>
<name>A0A5C6NNJ7_9TELE</name>
<keyword evidence="1" id="KW-0472">Membrane</keyword>
<dbReference type="Proteomes" id="UP000324091">
    <property type="component" value="Chromosome 19"/>
</dbReference>
<evidence type="ECO:0000256" key="1">
    <source>
        <dbReference type="SAM" id="Phobius"/>
    </source>
</evidence>
<protein>
    <recommendedName>
        <fullName evidence="4">G-protein coupled receptors family 1 profile domain-containing protein</fullName>
    </recommendedName>
</protein>